<keyword evidence="3" id="KW-0812">Transmembrane</keyword>
<dbReference type="InterPro" id="IPR020011">
    <property type="entry name" value="FimV_C"/>
</dbReference>
<sequence>MTFRPHRAFAPSVRIPRVALAALGAACVIFGANPGDARAQASDASAASATAAGSSAGGAQYAVKPGQSLGDIASELTGSKDRATREKMARALFDANPGAFMGHDPSRLKLGSVLTVPAVDLGGVASGAASASAAAVTAGSAPAPALAPAPATNEAAAPGETASVPSGAQSTEPATGASEPHVVGGAIQASTAPATSAASEASTELGASAGLPGSAATSTATPAAASTSNSTMIVAGIGVLIVALVLFLRSRRRRAPASDTVARETTPPSALAPGVANLDSASVQRGEGELNAVAASMEDYDAAQSFDTPTDDERLPADDARHAASPTVARVTDAQIRETVPQPAAFVPEAPSTGHRDFVPPLRTVGAMEAEADAREADKRKAEAREADVRESEARETASREEARAAEAWEEARAQDTRAAEARDAETPQAAEHKATAFETPANGAAAHEEAAREAAAHEAAAHEAAAHEAAGHEAAAREAAYEAAAREATAHEAATQEAAAQEAAAQEAAAHEAAAQEAPTQKAAPEADEASAHETTAQDSARAVEAQRTHTAQALDHPSQSPAPREPAAAPTFDTDDEPTPASRLPKPRFPREAIEALDSLGLGLPPRRGMPAASSAPSPVTPQPLVEPTTPSHARDADTQPPITPEPVKPQPVAEPGVLRRQSESVAEPAQLPSAATEIEAGTSGPASVAGLGAPSFGPMSLEFSLDLPSNHTDPLPAFTAEQIATIAHNKLELAAEYIDLGDLSGARTLLQEVLDSNDPATYHQAAALLSTLAPHS</sequence>
<feature type="compositionally biased region" description="Basic and acidic residues" evidence="1">
    <location>
        <begin position="372"/>
        <end position="436"/>
    </location>
</feature>
<accession>A0A158J2V2</accession>
<feature type="compositionally biased region" description="Low complexity" evidence="1">
    <location>
        <begin position="189"/>
        <end position="227"/>
    </location>
</feature>
<feature type="region of interest" description="Disordered" evidence="1">
    <location>
        <begin position="254"/>
        <end position="276"/>
    </location>
</feature>
<dbReference type="RefSeq" id="WP_087645481.1">
    <property type="nucleotide sequence ID" value="NZ_FCON02000033.1"/>
</dbReference>
<dbReference type="OrthoDB" id="9129375at2"/>
<feature type="compositionally biased region" description="Polar residues" evidence="1">
    <location>
        <begin position="163"/>
        <end position="173"/>
    </location>
</feature>
<evidence type="ECO:0000256" key="2">
    <source>
        <dbReference type="SAM" id="SignalP"/>
    </source>
</evidence>
<feature type="compositionally biased region" description="Basic and acidic residues" evidence="1">
    <location>
        <begin position="447"/>
        <end position="491"/>
    </location>
</feature>
<proteinExistence type="predicted"/>
<dbReference type="Proteomes" id="UP000054770">
    <property type="component" value="Unassembled WGS sequence"/>
</dbReference>
<keyword evidence="2" id="KW-0732">Signal</keyword>
<dbReference type="NCBIfam" id="TIGR03504">
    <property type="entry name" value="FimV_Cterm"/>
    <property type="match status" value="1"/>
</dbReference>
<protein>
    <submittedName>
        <fullName evidence="3">Transmembrane protein</fullName>
    </submittedName>
</protein>
<comment type="caution">
    <text evidence="3">The sequence shown here is derived from an EMBL/GenBank/DDBJ whole genome shotgun (WGS) entry which is preliminary data.</text>
</comment>
<evidence type="ECO:0000313" key="3">
    <source>
        <dbReference type="EMBL" id="SAL63178.1"/>
    </source>
</evidence>
<feature type="region of interest" description="Disordered" evidence="1">
    <location>
        <begin position="370"/>
        <end position="694"/>
    </location>
</feature>
<gene>
    <name evidence="3" type="ORF">AWB68_03375</name>
</gene>
<dbReference type="InterPro" id="IPR038440">
    <property type="entry name" value="FimV_C_sf"/>
</dbReference>
<feature type="region of interest" description="Disordered" evidence="1">
    <location>
        <begin position="142"/>
        <end position="227"/>
    </location>
</feature>
<evidence type="ECO:0000313" key="4">
    <source>
        <dbReference type="Proteomes" id="UP000054770"/>
    </source>
</evidence>
<dbReference type="EMBL" id="FCON02000033">
    <property type="protein sequence ID" value="SAL63178.1"/>
    <property type="molecule type" value="Genomic_DNA"/>
</dbReference>
<feature type="signal peptide" evidence="2">
    <location>
        <begin position="1"/>
        <end position="21"/>
    </location>
</feature>
<keyword evidence="3" id="KW-0472">Membrane</keyword>
<feature type="chain" id="PRO_5011109020" evidence="2">
    <location>
        <begin position="22"/>
        <end position="779"/>
    </location>
</feature>
<organism evidence="3 4">
    <name type="scientific">Caballeronia choica</name>
    <dbReference type="NCBI Taxonomy" id="326476"/>
    <lineage>
        <taxon>Bacteria</taxon>
        <taxon>Pseudomonadati</taxon>
        <taxon>Pseudomonadota</taxon>
        <taxon>Betaproteobacteria</taxon>
        <taxon>Burkholderiales</taxon>
        <taxon>Burkholderiaceae</taxon>
        <taxon>Caballeronia</taxon>
    </lineage>
</organism>
<feature type="compositionally biased region" description="Low complexity" evidence="1">
    <location>
        <begin position="142"/>
        <end position="162"/>
    </location>
</feature>
<dbReference type="Gene3D" id="1.20.58.2200">
    <property type="match status" value="1"/>
</dbReference>
<evidence type="ECO:0000256" key="1">
    <source>
        <dbReference type="SAM" id="MobiDB-lite"/>
    </source>
</evidence>
<keyword evidence="4" id="KW-1185">Reference proteome</keyword>
<feature type="compositionally biased region" description="Low complexity" evidence="1">
    <location>
        <begin position="492"/>
        <end position="525"/>
    </location>
</feature>
<name>A0A158J2V2_9BURK</name>
<dbReference type="AlphaFoldDB" id="A0A158J2V2"/>
<reference evidence="3" key="1">
    <citation type="submission" date="2016-01" db="EMBL/GenBank/DDBJ databases">
        <authorList>
            <person name="Peeters C."/>
        </authorList>
    </citation>
    <scope>NUCLEOTIDE SEQUENCE [LARGE SCALE GENOMIC DNA]</scope>
    <source>
        <strain evidence="3">LMG 22940</strain>
    </source>
</reference>